<gene>
    <name evidence="1" type="ORF">LACBIDRAFT_308933</name>
</gene>
<accession>B0CV44</accession>
<dbReference type="Proteomes" id="UP000001194">
    <property type="component" value="Unassembled WGS sequence"/>
</dbReference>
<dbReference type="AlphaFoldDB" id="B0CV44"/>
<keyword evidence="2" id="KW-1185">Reference proteome</keyword>
<proteinExistence type="predicted"/>
<protein>
    <submittedName>
        <fullName evidence="1">Predicted protein</fullName>
    </submittedName>
</protein>
<dbReference type="HOGENOM" id="CLU_157405_0_0_1"/>
<organism evidence="2">
    <name type="scientific">Laccaria bicolor (strain S238N-H82 / ATCC MYA-4686)</name>
    <name type="common">Bicoloured deceiver</name>
    <name type="synonym">Laccaria laccata var. bicolor</name>
    <dbReference type="NCBI Taxonomy" id="486041"/>
    <lineage>
        <taxon>Eukaryota</taxon>
        <taxon>Fungi</taxon>
        <taxon>Dikarya</taxon>
        <taxon>Basidiomycota</taxon>
        <taxon>Agaricomycotina</taxon>
        <taxon>Agaricomycetes</taxon>
        <taxon>Agaricomycetidae</taxon>
        <taxon>Agaricales</taxon>
        <taxon>Agaricineae</taxon>
        <taxon>Hydnangiaceae</taxon>
        <taxon>Laccaria</taxon>
    </lineage>
</organism>
<dbReference type="KEGG" id="lbc:LACBIDRAFT_308933"/>
<name>B0CV44_LACBS</name>
<dbReference type="GeneID" id="6071651"/>
<dbReference type="InParanoid" id="B0CV44"/>
<dbReference type="OrthoDB" id="10374663at2759"/>
<reference evidence="1 2" key="1">
    <citation type="journal article" date="2008" name="Nature">
        <title>The genome of Laccaria bicolor provides insights into mycorrhizal symbiosis.</title>
        <authorList>
            <person name="Martin F."/>
            <person name="Aerts A."/>
            <person name="Ahren D."/>
            <person name="Brun A."/>
            <person name="Danchin E.G.J."/>
            <person name="Duchaussoy F."/>
            <person name="Gibon J."/>
            <person name="Kohler A."/>
            <person name="Lindquist E."/>
            <person name="Pereda V."/>
            <person name="Salamov A."/>
            <person name="Shapiro H.J."/>
            <person name="Wuyts J."/>
            <person name="Blaudez D."/>
            <person name="Buee M."/>
            <person name="Brokstein P."/>
            <person name="Canbaeck B."/>
            <person name="Cohen D."/>
            <person name="Courty P.E."/>
            <person name="Coutinho P.M."/>
            <person name="Delaruelle C."/>
            <person name="Detter J.C."/>
            <person name="Deveau A."/>
            <person name="DiFazio S."/>
            <person name="Duplessis S."/>
            <person name="Fraissinet-Tachet L."/>
            <person name="Lucic E."/>
            <person name="Frey-Klett P."/>
            <person name="Fourrey C."/>
            <person name="Feussner I."/>
            <person name="Gay G."/>
            <person name="Grimwood J."/>
            <person name="Hoegger P.J."/>
            <person name="Jain P."/>
            <person name="Kilaru S."/>
            <person name="Labbe J."/>
            <person name="Lin Y.C."/>
            <person name="Legue V."/>
            <person name="Le Tacon F."/>
            <person name="Marmeisse R."/>
            <person name="Melayah D."/>
            <person name="Montanini B."/>
            <person name="Muratet M."/>
            <person name="Nehls U."/>
            <person name="Niculita-Hirzel H."/>
            <person name="Oudot-Le Secq M.P."/>
            <person name="Peter M."/>
            <person name="Quesneville H."/>
            <person name="Rajashekar B."/>
            <person name="Reich M."/>
            <person name="Rouhier N."/>
            <person name="Schmutz J."/>
            <person name="Yin T."/>
            <person name="Chalot M."/>
            <person name="Henrissat B."/>
            <person name="Kuees U."/>
            <person name="Lucas S."/>
            <person name="Van de Peer Y."/>
            <person name="Podila G.K."/>
            <person name="Polle A."/>
            <person name="Pukkila P.J."/>
            <person name="Richardson P.M."/>
            <person name="Rouze P."/>
            <person name="Sanders I.R."/>
            <person name="Stajich J.E."/>
            <person name="Tunlid A."/>
            <person name="Tuskan G."/>
            <person name="Grigoriev I.V."/>
        </authorList>
    </citation>
    <scope>NUCLEOTIDE SEQUENCE [LARGE SCALE GENOMIC DNA]</scope>
    <source>
        <strain evidence="2">S238N-H82 / ATCC MYA-4686</strain>
    </source>
</reference>
<sequence>MTLTIVNLLSVPFFNCHQSLKYRVNRSLCYPCNIMYGSSVPPMPHSIFVPRLTLYDLPDPWPIHSNCFHPVFLTYPNPASLFAFNFYIFSVCSRWDPWTSNYPFAPLWQVFSFSMYIHPCVPVFNIKLALIAR</sequence>
<evidence type="ECO:0000313" key="2">
    <source>
        <dbReference type="Proteomes" id="UP000001194"/>
    </source>
</evidence>
<dbReference type="RefSeq" id="XP_001876182.1">
    <property type="nucleotide sequence ID" value="XM_001876147.1"/>
</dbReference>
<evidence type="ECO:0000313" key="1">
    <source>
        <dbReference type="EMBL" id="EDR13684.1"/>
    </source>
</evidence>
<dbReference type="EMBL" id="DS547093">
    <property type="protein sequence ID" value="EDR13684.1"/>
    <property type="molecule type" value="Genomic_DNA"/>
</dbReference>